<dbReference type="KEGG" id="mrub:DEO27_026880"/>
<dbReference type="Pfam" id="PF20155">
    <property type="entry name" value="TMP_3"/>
    <property type="match status" value="1"/>
</dbReference>
<dbReference type="Proteomes" id="UP000251402">
    <property type="component" value="Chromosome"/>
</dbReference>
<feature type="transmembrane region" description="Helical" evidence="2">
    <location>
        <begin position="319"/>
        <end position="338"/>
    </location>
</feature>
<keyword evidence="2" id="KW-0472">Membrane</keyword>
<dbReference type="AlphaFoldDB" id="A0A5C1I5I6"/>
<feature type="transmembrane region" description="Helical" evidence="2">
    <location>
        <begin position="282"/>
        <end position="307"/>
    </location>
</feature>
<dbReference type="EMBL" id="CP043450">
    <property type="protein sequence ID" value="QEM13482.1"/>
    <property type="molecule type" value="Genomic_DNA"/>
</dbReference>
<dbReference type="InterPro" id="IPR013491">
    <property type="entry name" value="Tape_meas_N"/>
</dbReference>
<protein>
    <submittedName>
        <fullName evidence="4">Tape measure protein</fullName>
    </submittedName>
</protein>
<evidence type="ECO:0000256" key="1">
    <source>
        <dbReference type="SAM" id="Coils"/>
    </source>
</evidence>
<accession>A0A5C1I5I6</accession>
<name>A0A5C1I5I6_9SPHI</name>
<evidence type="ECO:0000313" key="4">
    <source>
        <dbReference type="EMBL" id="QEM13482.1"/>
    </source>
</evidence>
<keyword evidence="5" id="KW-1185">Reference proteome</keyword>
<dbReference type="OrthoDB" id="1219342at2"/>
<organism evidence="4 5">
    <name type="scientific">Mucilaginibacter rubeus</name>
    <dbReference type="NCBI Taxonomy" id="2027860"/>
    <lineage>
        <taxon>Bacteria</taxon>
        <taxon>Pseudomonadati</taxon>
        <taxon>Bacteroidota</taxon>
        <taxon>Sphingobacteriia</taxon>
        <taxon>Sphingobacteriales</taxon>
        <taxon>Sphingobacteriaceae</taxon>
        <taxon>Mucilaginibacter</taxon>
    </lineage>
</organism>
<gene>
    <name evidence="4" type="ORF">DEO27_026880</name>
</gene>
<sequence length="595" mass="63634">MANIVEFLVKIKDLASGQMQRFANTTEGSLNRVTNRMRTVGSSIDQLNSRIDELTRTRNISLDTRQIERANREIERLENRRDALENRGRSRSGNMVGTGLVLGGLALAGAGLVTSLKAGMERQMAGTSFEVMAGKQQGNKLHGNLMGFANDTIYGNETFGEAKTLLGFGVAAKNIMPELKMLGDVAMGDKEKMQGLTLALAQTQAGGKLTGQDLLQYINAGFNPLQAMAEKTGKSMAVLKKEMSEGKISAMDIIGAFQYATGPMGRFHDGMKKMGETPTGKWMAFTGALSTAAGTIGTALLPVLGGVTTILSGLMGNEPLMYGIAAAIGAMTLAWGIYTIYTKRAAIWQGILAVAAYWPVALIGLVVGAVVWVVKAFDGWGKSINGLWTIIKAFCSNVGISFKDFFEGVLFTGNLFFLKIKDIFQKVTGMVSNAITALKLAMSGDFSGAGKALTMEIKTDASREIDKLRQERAMQKADNLAAYNQNKSAIAAGWSQVGLKFNKKAASSAMDWMTQQFDPKAKGAGTGAPEGVADTAKGISGGGVRNITIQIAKQGIDQITIHTTNLREGKDQIEQMFIDMFNQVVNSGGSMIPSN</sequence>
<dbReference type="NCBIfam" id="TIGR02675">
    <property type="entry name" value="tape_meas_nterm"/>
    <property type="match status" value="1"/>
</dbReference>
<keyword evidence="2" id="KW-1133">Transmembrane helix</keyword>
<feature type="coiled-coil region" evidence="1">
    <location>
        <begin position="60"/>
        <end position="87"/>
    </location>
</feature>
<dbReference type="RefSeq" id="WP_112574853.1">
    <property type="nucleotide sequence ID" value="NZ_CP043450.1"/>
</dbReference>
<evidence type="ECO:0000313" key="5">
    <source>
        <dbReference type="Proteomes" id="UP000251402"/>
    </source>
</evidence>
<feature type="transmembrane region" description="Helical" evidence="2">
    <location>
        <begin position="95"/>
        <end position="116"/>
    </location>
</feature>
<feature type="domain" description="Tape measure protein N-terminal" evidence="3">
    <location>
        <begin position="130"/>
        <end position="296"/>
    </location>
</feature>
<feature type="transmembrane region" description="Helical" evidence="2">
    <location>
        <begin position="350"/>
        <end position="374"/>
    </location>
</feature>
<keyword evidence="1" id="KW-0175">Coiled coil</keyword>
<reference evidence="4" key="1">
    <citation type="submission" date="2019-08" db="EMBL/GenBank/DDBJ databases">
        <title>Comparative genome analysis confer to the adaptation heavy metal polluted environment.</title>
        <authorList>
            <person name="Li Y."/>
        </authorList>
    </citation>
    <scope>NUCLEOTIDE SEQUENCE [LARGE SCALE GENOMIC DNA]</scope>
    <source>
        <strain evidence="4">P1</strain>
    </source>
</reference>
<proteinExistence type="predicted"/>
<evidence type="ECO:0000256" key="2">
    <source>
        <dbReference type="SAM" id="Phobius"/>
    </source>
</evidence>
<evidence type="ECO:0000259" key="3">
    <source>
        <dbReference type="Pfam" id="PF20155"/>
    </source>
</evidence>
<keyword evidence="2" id="KW-0812">Transmembrane</keyword>